<dbReference type="Ensembl" id="ENSMUST00000198453.2">
    <property type="protein sequence ID" value="ENSMUSP00000143166.2"/>
    <property type="gene ID" value="ENSMUSG00000016833.15"/>
</dbReference>
<reference evidence="1 3" key="1">
    <citation type="journal article" date="2009" name="PLoS Biol.">
        <title>Lineage-specific biology revealed by a finished genome assembly of the mouse.</title>
        <authorList>
            <consortium name="Mouse Genome Sequencing Consortium"/>
            <person name="Church D.M."/>
            <person name="Goodstadt L."/>
            <person name="Hillier L.W."/>
            <person name="Zody M.C."/>
            <person name="Goldstein S."/>
            <person name="She X."/>
            <person name="Bult C.J."/>
            <person name="Agarwala R."/>
            <person name="Cherry J.L."/>
            <person name="DiCuccio M."/>
            <person name="Hlavina W."/>
            <person name="Kapustin Y."/>
            <person name="Meric P."/>
            <person name="Maglott D."/>
            <person name="Birtle Z."/>
            <person name="Marques A.C."/>
            <person name="Graves T."/>
            <person name="Zhou S."/>
            <person name="Teague B."/>
            <person name="Potamousis K."/>
            <person name="Churas C."/>
            <person name="Place M."/>
            <person name="Herschleb J."/>
            <person name="Runnheim R."/>
            <person name="Forrest D."/>
            <person name="Amos-Landgraf J."/>
            <person name="Schwartz D.C."/>
            <person name="Cheng Z."/>
            <person name="Lindblad-Toh K."/>
            <person name="Eichler E.E."/>
            <person name="Ponting C.P."/>
        </authorList>
    </citation>
    <scope>NUCLEOTIDE SEQUENCE [LARGE SCALE GENOMIC DNA]</scope>
    <source>
        <strain evidence="1 3">C57BL/6J</strain>
    </source>
</reference>
<gene>
    <name evidence="1 2" type="primary">Mrps18c</name>
</gene>
<organism evidence="1 3">
    <name type="scientific">Mus musculus</name>
    <name type="common">Mouse</name>
    <dbReference type="NCBI Taxonomy" id="10090"/>
    <lineage>
        <taxon>Eukaryota</taxon>
        <taxon>Metazoa</taxon>
        <taxon>Chordata</taxon>
        <taxon>Craniata</taxon>
        <taxon>Vertebrata</taxon>
        <taxon>Euteleostomi</taxon>
        <taxon>Mammalia</taxon>
        <taxon>Eutheria</taxon>
        <taxon>Euarchontoglires</taxon>
        <taxon>Glires</taxon>
        <taxon>Rodentia</taxon>
        <taxon>Myomorpha</taxon>
        <taxon>Muroidea</taxon>
        <taxon>Muridae</taxon>
        <taxon>Murinae</taxon>
        <taxon>Mus</taxon>
        <taxon>Mus</taxon>
    </lineage>
</organism>
<dbReference type="VEuPathDB" id="HostDB:ENSMUSG00000016833"/>
<name>A0A0G2JFG7_MOUSE</name>
<sequence length="42" mass="4108">MAALVALCSGIGRKNLTTAAGCFTDRGTQAASPNGEPLQGAS</sequence>
<proteinExistence type="predicted"/>
<evidence type="ECO:0000313" key="1">
    <source>
        <dbReference type="Ensembl" id="ENSMUSP00000143166.2"/>
    </source>
</evidence>
<dbReference type="Antibodypedia" id="56067">
    <property type="antibodies" value="109 antibodies from 21 providers"/>
</dbReference>
<dbReference type="AGR" id="MGI:1915985"/>
<protein>
    <submittedName>
        <fullName evidence="1">Mitochondrial ribosomal protein S18C</fullName>
    </submittedName>
</protein>
<keyword evidence="3" id="KW-1185">Reference proteome</keyword>
<reference evidence="1" key="3">
    <citation type="submission" date="2025-08" db="UniProtKB">
        <authorList>
            <consortium name="Ensembl"/>
        </authorList>
    </citation>
    <scope>IDENTIFICATION</scope>
    <source>
        <strain evidence="1">C57BL/6J</strain>
    </source>
</reference>
<accession>A0A0G2JFG7</accession>
<dbReference type="Proteomes" id="UP000000589">
    <property type="component" value="Chromosome 5"/>
</dbReference>
<dbReference type="MGI" id="MGI:1915985">
    <property type="gene designation" value="Mrps18c"/>
</dbReference>
<dbReference type="GeneTree" id="ENSGT00390000003791"/>
<evidence type="ECO:0000313" key="3">
    <source>
        <dbReference type="Proteomes" id="UP000000589"/>
    </source>
</evidence>
<reference evidence="1 3" key="2">
    <citation type="journal article" date="2011" name="PLoS Biol.">
        <title>Modernizing reference genome assemblies.</title>
        <authorList>
            <person name="Church D.M."/>
            <person name="Schneider V.A."/>
            <person name="Graves T."/>
            <person name="Auger K."/>
            <person name="Cunningham F."/>
            <person name="Bouk N."/>
            <person name="Chen H.C."/>
            <person name="Agarwala R."/>
            <person name="McLaren W.M."/>
            <person name="Ritchie G.R."/>
            <person name="Albracht D."/>
            <person name="Kremitzki M."/>
            <person name="Rock S."/>
            <person name="Kotkiewicz H."/>
            <person name="Kremitzki C."/>
            <person name="Wollam A."/>
            <person name="Trani L."/>
            <person name="Fulton L."/>
            <person name="Fulton R."/>
            <person name="Matthews L."/>
            <person name="Whitehead S."/>
            <person name="Chow W."/>
            <person name="Torrance J."/>
            <person name="Dunn M."/>
            <person name="Harden G."/>
            <person name="Threadgold G."/>
            <person name="Wood J."/>
            <person name="Collins J."/>
            <person name="Heath P."/>
            <person name="Griffiths G."/>
            <person name="Pelan S."/>
            <person name="Grafham D."/>
            <person name="Eichler E.E."/>
            <person name="Weinstock G."/>
            <person name="Mardis E.R."/>
            <person name="Wilson R.K."/>
            <person name="Howe K."/>
            <person name="Flicek P."/>
            <person name="Hubbard T."/>
        </authorList>
    </citation>
    <scope>NUCLEOTIDE SEQUENCE [LARGE SCALE GENOMIC DNA]</scope>
    <source>
        <strain evidence="1 3">C57BL/6J</strain>
    </source>
</reference>
<reference evidence="1" key="4">
    <citation type="submission" date="2025-09" db="UniProtKB">
        <authorList>
            <consortium name="Ensembl"/>
        </authorList>
    </citation>
    <scope>IDENTIFICATION</scope>
    <source>
        <strain evidence="1">C57BL/6J</strain>
    </source>
</reference>
<dbReference type="Bgee" id="ENSMUSG00000016833">
    <property type="expression patterns" value="Expressed in dorsal pancreas and 276 other cell types or tissues"/>
</dbReference>
<evidence type="ECO:0000313" key="2">
    <source>
        <dbReference type="MGI" id="MGI:1915985"/>
    </source>
</evidence>
<dbReference type="AlphaFoldDB" id="A0A0G2JFG7"/>
<dbReference type="ExpressionAtlas" id="A0A0G2JFG7">
    <property type="expression patterns" value="baseline and differential"/>
</dbReference>